<sequence length="155" mass="16685">MSPALTEQSMKRAERGFTLIELMIVVAIIGILAAIAYPSYDEYVKRGNRTEGQALLNDASARQERYFGQNNAYITSDADIAKLGLKNGNTSETGKYELAVEVITDGGSPPRPIDGGYTLTAKQKFGDTKCGNLTLNALGAKDRTGSGKTAAECWR</sequence>
<keyword evidence="1" id="KW-0812">Transmembrane</keyword>
<dbReference type="Gene3D" id="3.30.700.10">
    <property type="entry name" value="Glycoprotein, Type 4 Pilin"/>
    <property type="match status" value="1"/>
</dbReference>
<protein>
    <submittedName>
        <fullName evidence="2">Tfp pilus assembly protein PilE-like protein</fullName>
    </submittedName>
</protein>
<dbReference type="eggNOG" id="COG4968">
    <property type="taxonomic scope" value="Bacteria"/>
</dbReference>
<organism evidence="2 3">
    <name type="scientific">Stutzerimonas stutzeri NF13</name>
    <dbReference type="NCBI Taxonomy" id="1212548"/>
    <lineage>
        <taxon>Bacteria</taxon>
        <taxon>Pseudomonadati</taxon>
        <taxon>Pseudomonadota</taxon>
        <taxon>Gammaproteobacteria</taxon>
        <taxon>Pseudomonadales</taxon>
        <taxon>Pseudomonadaceae</taxon>
        <taxon>Stutzerimonas</taxon>
    </lineage>
</organism>
<gene>
    <name evidence="2" type="ORF">B381_15608</name>
</gene>
<keyword evidence="1" id="KW-1133">Transmembrane helix</keyword>
<dbReference type="PANTHER" id="PTHR30093">
    <property type="entry name" value="GENERAL SECRETION PATHWAY PROTEIN G"/>
    <property type="match status" value="1"/>
</dbReference>
<dbReference type="InterPro" id="IPR045584">
    <property type="entry name" value="Pilin-like"/>
</dbReference>
<dbReference type="SUPFAM" id="SSF54523">
    <property type="entry name" value="Pili subunits"/>
    <property type="match status" value="1"/>
</dbReference>
<comment type="caution">
    <text evidence="2">The sequence shown here is derived from an EMBL/GenBank/DDBJ whole genome shotgun (WGS) entry which is preliminary data.</text>
</comment>
<evidence type="ECO:0000313" key="2">
    <source>
        <dbReference type="EMBL" id="EMD99293.1"/>
    </source>
</evidence>
<dbReference type="PROSITE" id="PS00409">
    <property type="entry name" value="PROKAR_NTER_METHYL"/>
    <property type="match status" value="1"/>
</dbReference>
<evidence type="ECO:0000313" key="3">
    <source>
        <dbReference type="Proteomes" id="UP000011700"/>
    </source>
</evidence>
<dbReference type="InterPro" id="IPR031982">
    <property type="entry name" value="PilE-like"/>
</dbReference>
<proteinExistence type="predicted"/>
<dbReference type="NCBIfam" id="TIGR02532">
    <property type="entry name" value="IV_pilin_GFxxxE"/>
    <property type="match status" value="1"/>
</dbReference>
<accession>M2VI21</accession>
<dbReference type="Pfam" id="PF07963">
    <property type="entry name" value="N_methyl"/>
    <property type="match status" value="1"/>
</dbReference>
<dbReference type="EMBL" id="AOBS01000061">
    <property type="protein sequence ID" value="EMD99293.1"/>
    <property type="molecule type" value="Genomic_DNA"/>
</dbReference>
<evidence type="ECO:0000256" key="1">
    <source>
        <dbReference type="SAM" id="Phobius"/>
    </source>
</evidence>
<dbReference type="AlphaFoldDB" id="M2VI21"/>
<name>M2VI21_STUST</name>
<feature type="transmembrane region" description="Helical" evidence="1">
    <location>
        <begin position="20"/>
        <end position="40"/>
    </location>
</feature>
<keyword evidence="1" id="KW-0472">Membrane</keyword>
<dbReference type="PANTHER" id="PTHR30093:SF47">
    <property type="entry name" value="TYPE IV PILUS NON-CORE MINOR PILIN PILE"/>
    <property type="match status" value="1"/>
</dbReference>
<dbReference type="Pfam" id="PF16732">
    <property type="entry name" value="ComP_DUS"/>
    <property type="match status" value="1"/>
</dbReference>
<reference evidence="2 3" key="1">
    <citation type="journal article" date="2013" name="Genome Announc.">
        <title>Draft Genome of Pseudomonas stutzeri Strain NF13, a Nitrogen Fixer Isolated from the Galapagos Rift Hydrothermal Vent.</title>
        <authorList>
            <person name="Pena A."/>
            <person name="Busquets A."/>
            <person name="Gomila M."/>
            <person name="Mayol J."/>
            <person name="Bosch R."/>
            <person name="Nogales B."/>
            <person name="Garcia-Valdes E."/>
            <person name="Bennasar A."/>
            <person name="Lalucat J."/>
        </authorList>
    </citation>
    <scope>NUCLEOTIDE SEQUENCE [LARGE SCALE GENOMIC DNA]</scope>
    <source>
        <strain evidence="2 3">NF13</strain>
    </source>
</reference>
<dbReference type="Proteomes" id="UP000011700">
    <property type="component" value="Unassembled WGS sequence"/>
</dbReference>
<dbReference type="PATRIC" id="fig|1212548.4.peg.3075"/>
<dbReference type="InterPro" id="IPR012902">
    <property type="entry name" value="N_methyl_site"/>
</dbReference>
<dbReference type="GO" id="GO:0043683">
    <property type="term" value="P:type IV pilus assembly"/>
    <property type="evidence" value="ECO:0007669"/>
    <property type="project" value="InterPro"/>
</dbReference>